<evidence type="ECO:0000256" key="6">
    <source>
        <dbReference type="ARBA" id="ARBA00023235"/>
    </source>
</evidence>
<dbReference type="PRINTS" id="PR00416">
    <property type="entry name" value="EUTPISMRASEI"/>
</dbReference>
<evidence type="ECO:0000313" key="11">
    <source>
        <dbReference type="Proteomes" id="UP000593875"/>
    </source>
</evidence>
<dbReference type="Gene3D" id="1.10.132.120">
    <property type="match status" value="1"/>
</dbReference>
<protein>
    <recommendedName>
        <fullName evidence="3">DNA topoisomerase</fullName>
        <ecNumber evidence="3">5.6.2.1</ecNumber>
    </recommendedName>
</protein>
<dbReference type="SUPFAM" id="SSF55869">
    <property type="entry name" value="DNA topoisomerase I domain"/>
    <property type="match status" value="1"/>
</dbReference>
<dbReference type="InterPro" id="IPR051062">
    <property type="entry name" value="Topoisomerase_IB"/>
</dbReference>
<feature type="compositionally biased region" description="Polar residues" evidence="7">
    <location>
        <begin position="1"/>
        <end position="10"/>
    </location>
</feature>
<evidence type="ECO:0000259" key="9">
    <source>
        <dbReference type="Pfam" id="PF21338"/>
    </source>
</evidence>
<dbReference type="Pfam" id="PF21338">
    <property type="entry name" value="Top1B_N_bact"/>
    <property type="match status" value="1"/>
</dbReference>
<keyword evidence="6 10" id="KW-0413">Isomerase</keyword>
<dbReference type="RefSeq" id="WP_193685325.1">
    <property type="nucleotide sequence ID" value="NZ_CP062941.1"/>
</dbReference>
<dbReference type="EMBL" id="CP062941">
    <property type="protein sequence ID" value="QOL48279.1"/>
    <property type="molecule type" value="Genomic_DNA"/>
</dbReference>
<name>A0A7L9U1I9_9BURK</name>
<organism evidence="10 11">
    <name type="scientific">Massilia litorea</name>
    <dbReference type="NCBI Taxonomy" id="2769491"/>
    <lineage>
        <taxon>Bacteria</taxon>
        <taxon>Pseudomonadati</taxon>
        <taxon>Pseudomonadota</taxon>
        <taxon>Betaproteobacteria</taxon>
        <taxon>Burkholderiales</taxon>
        <taxon>Oxalobacteraceae</taxon>
        <taxon>Telluria group</taxon>
        <taxon>Massilia</taxon>
    </lineage>
</organism>
<feature type="domain" description="DNA topoisomerase IB N-terminal" evidence="9">
    <location>
        <begin position="44"/>
        <end position="92"/>
    </location>
</feature>
<dbReference type="InterPro" id="IPR014711">
    <property type="entry name" value="TopoI_cat_a-hlx-sub_euk"/>
</dbReference>
<dbReference type="InterPro" id="IPR013500">
    <property type="entry name" value="TopoI_cat_euk"/>
</dbReference>
<dbReference type="PROSITE" id="PS52038">
    <property type="entry name" value="TOPO_IB_2"/>
    <property type="match status" value="1"/>
</dbReference>
<comment type="similarity">
    <text evidence="2">Belongs to the type IB topoisomerase family.</text>
</comment>
<dbReference type="Proteomes" id="UP000593875">
    <property type="component" value="Chromosome"/>
</dbReference>
<dbReference type="AlphaFoldDB" id="A0A7L9U1I9"/>
<dbReference type="InterPro" id="IPR049331">
    <property type="entry name" value="Top1B_N_bact"/>
</dbReference>
<comment type="catalytic activity">
    <reaction evidence="1">
        <text>ATP-independent breakage of single-stranded DNA, followed by passage and rejoining.</text>
        <dbReference type="EC" id="5.6.2.1"/>
    </reaction>
</comment>
<dbReference type="CDD" id="cd00659">
    <property type="entry name" value="Topo_IB_C"/>
    <property type="match status" value="1"/>
</dbReference>
<dbReference type="Gene3D" id="3.30.66.10">
    <property type="entry name" value="DNA topoisomerase I domain"/>
    <property type="match status" value="1"/>
</dbReference>
<dbReference type="GO" id="GO:0003917">
    <property type="term" value="F:DNA topoisomerase type I (single strand cut, ATP-independent) activity"/>
    <property type="evidence" value="ECO:0007669"/>
    <property type="project" value="UniProtKB-EC"/>
</dbReference>
<dbReference type="KEGG" id="mlir:LPB04_14940"/>
<feature type="compositionally biased region" description="Low complexity" evidence="7">
    <location>
        <begin position="11"/>
        <end position="23"/>
    </location>
</feature>
<evidence type="ECO:0000256" key="3">
    <source>
        <dbReference type="ARBA" id="ARBA00012891"/>
    </source>
</evidence>
<dbReference type="SUPFAM" id="SSF56349">
    <property type="entry name" value="DNA breaking-rejoining enzymes"/>
    <property type="match status" value="1"/>
</dbReference>
<gene>
    <name evidence="10" type="ORF">LPB04_14940</name>
</gene>
<accession>A0A7L9U1I9</accession>
<dbReference type="Gene3D" id="3.90.15.10">
    <property type="entry name" value="Topoisomerase I, Chain A, domain 3"/>
    <property type="match status" value="1"/>
</dbReference>
<dbReference type="EC" id="5.6.2.1" evidence="3"/>
<dbReference type="GO" id="GO:0003677">
    <property type="term" value="F:DNA binding"/>
    <property type="evidence" value="ECO:0007669"/>
    <property type="project" value="UniProtKB-KW"/>
</dbReference>
<proteinExistence type="inferred from homology"/>
<dbReference type="InterPro" id="IPR011010">
    <property type="entry name" value="DNA_brk_join_enz"/>
</dbReference>
<feature type="domain" description="DNA topoisomerase I catalytic core eukaryotic-type" evidence="8">
    <location>
        <begin position="104"/>
        <end position="322"/>
    </location>
</feature>
<evidence type="ECO:0000313" key="10">
    <source>
        <dbReference type="EMBL" id="QOL48279.1"/>
    </source>
</evidence>
<sequence>MTLDAQTQQDPAPLSDPPAAAKAAGLRYVHDDRPGIRREPAQEGFNYFSAKGEPIEDEATLKRIKSLVIPPAWTEVWICPQANGHLQATGRDARGRKQYRYHPKWRSVRDEVKYERMINFGKALPAIRAEVDRALKLPGLPREKMLATIVYLLEATMMRVGNEEYARTNKSFGLTTLRNRHVKVDGSEVAFSFRGKSGVYHKIKVHDRRVARIIRSTRDLPGQELFQYVGEDGETHSIDSSDVNDYLRSITGEDYTAKDFRTWSGTVLAALALQEFEKFDSETQAKKNVVRAIESVAQKLGNTPSVCRKCYVHPAVLDAYMEGAVIEAMRERTEQELVEDLHALQPEEAAVLAMLQQRLAHEAEAASGNQKKAA</sequence>
<keyword evidence="11" id="KW-1185">Reference proteome</keyword>
<keyword evidence="4" id="KW-0799">Topoisomerase</keyword>
<dbReference type="PANTHER" id="PTHR10290:SF3">
    <property type="entry name" value="DNA TOPOISOMERASE 1"/>
    <property type="match status" value="1"/>
</dbReference>
<dbReference type="InterPro" id="IPR035447">
    <property type="entry name" value="DNA_topo_I_N_sf"/>
</dbReference>
<dbReference type="GO" id="GO:0006265">
    <property type="term" value="P:DNA topological change"/>
    <property type="evidence" value="ECO:0007669"/>
    <property type="project" value="InterPro"/>
</dbReference>
<evidence type="ECO:0000256" key="1">
    <source>
        <dbReference type="ARBA" id="ARBA00000213"/>
    </source>
</evidence>
<dbReference type="InterPro" id="IPR001631">
    <property type="entry name" value="TopoI"/>
</dbReference>
<evidence type="ECO:0000256" key="5">
    <source>
        <dbReference type="ARBA" id="ARBA00023125"/>
    </source>
</evidence>
<evidence type="ECO:0000256" key="4">
    <source>
        <dbReference type="ARBA" id="ARBA00023029"/>
    </source>
</evidence>
<evidence type="ECO:0000256" key="2">
    <source>
        <dbReference type="ARBA" id="ARBA00006645"/>
    </source>
</evidence>
<reference evidence="10 11" key="1">
    <citation type="submission" date="2020-10" db="EMBL/GenBank/DDBJ databases">
        <title>Genome sequencing of Massilia sp. LPB0304.</title>
        <authorList>
            <person name="Kim J."/>
        </authorList>
    </citation>
    <scope>NUCLEOTIDE SEQUENCE [LARGE SCALE GENOMIC DNA]</scope>
    <source>
        <strain evidence="10 11">LPB0304</strain>
    </source>
</reference>
<feature type="region of interest" description="Disordered" evidence="7">
    <location>
        <begin position="1"/>
        <end position="23"/>
    </location>
</feature>
<evidence type="ECO:0000256" key="7">
    <source>
        <dbReference type="SAM" id="MobiDB-lite"/>
    </source>
</evidence>
<dbReference type="PANTHER" id="PTHR10290">
    <property type="entry name" value="DNA TOPOISOMERASE I"/>
    <property type="match status" value="1"/>
</dbReference>
<keyword evidence="5" id="KW-0238">DNA-binding</keyword>
<evidence type="ECO:0000259" key="8">
    <source>
        <dbReference type="Pfam" id="PF01028"/>
    </source>
</evidence>
<dbReference type="Pfam" id="PF01028">
    <property type="entry name" value="Topoisom_I"/>
    <property type="match status" value="1"/>
</dbReference>